<sequence length="471" mass="50937">MTVVSPNVDTLKALESSHTPANILKVWNDFSDIKVSVVLSSEDTLPSSPSFVYGSMADGAGLIAEKDGTFTLINNIEADYSIARIRLNSDLKPVTGEYILNSNATGGTAQCSGNLVMPATHGFGPLYLSGGEWDGNSQGVFATDPYKRVSDASAAWILTAMGQWNTENAVVLGKNAYSDKTVVLIGDDDSNNSVPSGQLGMYVGNRGDLAGGKLYGLKVTDTDVTYEMDMEEGKAYNIEFVELMQKSLNDLDIEAKDKGVMGFARLEDIDWRKGTAANEREVYFAVTGRNKPDLLDKGSRTGRVYKLVMNDSDPTGAGTLTCILDGDKGITDENAKAASFHSPDNVLVTENFVYIQEDPNGYAGIKSAADHYPYLYQYNINTGELKVVLECDQVTAAALGYGNTSSMWELTGMIDITDEVNNGENTFLIITQNHGWERANGMPFTDPAAVQNLNGSRKEGSVLFKIVGLER</sequence>
<name>A0A937FA44_9BACT</name>
<keyword evidence="2" id="KW-1185">Reference proteome</keyword>
<comment type="caution">
    <text evidence="1">The sequence shown here is derived from an EMBL/GenBank/DDBJ whole genome shotgun (WGS) entry which is preliminary data.</text>
</comment>
<reference evidence="1" key="1">
    <citation type="submission" date="2021-01" db="EMBL/GenBank/DDBJ databases">
        <title>Fulvivirga kasyanovii gen. nov., sp nov., a novel member of the phylum Bacteroidetes isolated from seawater in a mussel farm.</title>
        <authorList>
            <person name="Zhao L.-H."/>
            <person name="Wang Z.-J."/>
        </authorList>
    </citation>
    <scope>NUCLEOTIDE SEQUENCE</scope>
    <source>
        <strain evidence="1">2943</strain>
    </source>
</reference>
<protein>
    <submittedName>
        <fullName evidence="1">Phosphatase</fullName>
    </submittedName>
</protein>
<dbReference type="EMBL" id="JAESIY010000008">
    <property type="protein sequence ID" value="MBL3657419.1"/>
    <property type="molecule type" value="Genomic_DNA"/>
</dbReference>
<dbReference type="AlphaFoldDB" id="A0A937FA44"/>
<dbReference type="Pfam" id="PF05787">
    <property type="entry name" value="PhoX"/>
    <property type="match status" value="1"/>
</dbReference>
<gene>
    <name evidence="1" type="ORF">JL102_14825</name>
</gene>
<evidence type="ECO:0000313" key="1">
    <source>
        <dbReference type="EMBL" id="MBL3657419.1"/>
    </source>
</evidence>
<dbReference type="Proteomes" id="UP000659388">
    <property type="component" value="Unassembled WGS sequence"/>
</dbReference>
<organism evidence="1 2">
    <name type="scientific">Fulvivirga sediminis</name>
    <dbReference type="NCBI Taxonomy" id="2803949"/>
    <lineage>
        <taxon>Bacteria</taxon>
        <taxon>Pseudomonadati</taxon>
        <taxon>Bacteroidota</taxon>
        <taxon>Cytophagia</taxon>
        <taxon>Cytophagales</taxon>
        <taxon>Fulvivirgaceae</taxon>
        <taxon>Fulvivirga</taxon>
    </lineage>
</organism>
<proteinExistence type="predicted"/>
<evidence type="ECO:0000313" key="2">
    <source>
        <dbReference type="Proteomes" id="UP000659388"/>
    </source>
</evidence>
<accession>A0A937FA44</accession>
<dbReference type="InterPro" id="IPR008557">
    <property type="entry name" value="PhoX"/>
</dbReference>